<dbReference type="RefSeq" id="WP_006007675.1">
    <property type="nucleotide sequence ID" value="NZ_BAET01000033.1"/>
</dbReference>
<feature type="transmembrane region" description="Helical" evidence="2">
    <location>
        <begin position="35"/>
        <end position="53"/>
    </location>
</feature>
<evidence type="ECO:0008006" key="5">
    <source>
        <dbReference type="Google" id="ProtNLM"/>
    </source>
</evidence>
<evidence type="ECO:0000313" key="3">
    <source>
        <dbReference type="EMBL" id="GAB56972.1"/>
    </source>
</evidence>
<organism evidence="3 4">
    <name type="scientific">Glaciecola punicea ACAM 611</name>
    <dbReference type="NCBI Taxonomy" id="1121923"/>
    <lineage>
        <taxon>Bacteria</taxon>
        <taxon>Pseudomonadati</taxon>
        <taxon>Pseudomonadota</taxon>
        <taxon>Gammaproteobacteria</taxon>
        <taxon>Alteromonadales</taxon>
        <taxon>Alteromonadaceae</taxon>
        <taxon>Glaciecola</taxon>
    </lineage>
</organism>
<dbReference type="EMBL" id="BAET01000033">
    <property type="protein sequence ID" value="GAB56972.1"/>
    <property type="molecule type" value="Genomic_DNA"/>
</dbReference>
<dbReference type="AlphaFoldDB" id="H5TF45"/>
<dbReference type="STRING" id="56804.BAE46_03085"/>
<dbReference type="InterPro" id="IPR050445">
    <property type="entry name" value="Bact_polysacc_biosynth/exp"/>
</dbReference>
<gene>
    <name evidence="3" type="ORF">GPUN_2858</name>
</gene>
<dbReference type="PANTHER" id="PTHR32309:SF13">
    <property type="entry name" value="FERRIC ENTEROBACTIN TRANSPORT PROTEIN FEPE"/>
    <property type="match status" value="1"/>
</dbReference>
<proteinExistence type="predicted"/>
<keyword evidence="4" id="KW-1185">Reference proteome</keyword>
<evidence type="ECO:0000313" key="4">
    <source>
        <dbReference type="Proteomes" id="UP000053586"/>
    </source>
</evidence>
<keyword evidence="2" id="KW-1133">Transmembrane helix</keyword>
<sequence>MNNIKKSTTASEKKAPYYASLDILDVVKILWTQKYIFLITICLSIVVSVWLALTQVELYTVELKAIPSESSLAATDNSIEANIALRLAGFGKATSEYEQHLVAVQVLRSPGFIANFIDKHNLVPLLYGVDSWNSSDGSLVWNDEIYDPVTESWIIEEPPTLQVASKMLMLNHLFIEDNRAARVLTLKFIHQSPIVAAQIVNSLVIDLNQKMKDRELNALERKLHFYETELATVQIESFRVVLSDLIEQTIYETLLINADGNFLFEVIDPPMIPEKRSYPRRGLLVIIGTILGGLLALIIAFGKSLLYPPKISQQSLRR</sequence>
<evidence type="ECO:0000256" key="1">
    <source>
        <dbReference type="SAM" id="Coils"/>
    </source>
</evidence>
<keyword evidence="2" id="KW-0472">Membrane</keyword>
<name>H5TF45_9ALTE</name>
<protein>
    <recommendedName>
        <fullName evidence="5">Polysaccharide chain length determinant N-terminal domain-containing protein</fullName>
    </recommendedName>
</protein>
<keyword evidence="1" id="KW-0175">Coiled coil</keyword>
<comment type="caution">
    <text evidence="3">The sequence shown here is derived from an EMBL/GenBank/DDBJ whole genome shotgun (WGS) entry which is preliminary data.</text>
</comment>
<dbReference type="eggNOG" id="COG3765">
    <property type="taxonomic scope" value="Bacteria"/>
</dbReference>
<reference evidence="3 4" key="2">
    <citation type="journal article" date="2017" name="Antonie Van Leeuwenhoek">
        <title>Rhizobium rhizosphaerae sp. nov., a novel species isolated from rice rhizosphere.</title>
        <authorList>
            <person name="Zhao J.J."/>
            <person name="Zhang J."/>
            <person name="Zhang R.J."/>
            <person name="Zhang C.W."/>
            <person name="Yin H.Q."/>
            <person name="Zhang X.X."/>
        </authorList>
    </citation>
    <scope>NUCLEOTIDE SEQUENCE [LARGE SCALE GENOMIC DNA]</scope>
    <source>
        <strain evidence="3 4">ACAM 611</strain>
    </source>
</reference>
<dbReference type="PANTHER" id="PTHR32309">
    <property type="entry name" value="TYROSINE-PROTEIN KINASE"/>
    <property type="match status" value="1"/>
</dbReference>
<dbReference type="OrthoDB" id="9775724at2"/>
<evidence type="ECO:0000256" key="2">
    <source>
        <dbReference type="SAM" id="Phobius"/>
    </source>
</evidence>
<feature type="transmembrane region" description="Helical" evidence="2">
    <location>
        <begin position="282"/>
        <end position="302"/>
    </location>
</feature>
<dbReference type="GO" id="GO:0004713">
    <property type="term" value="F:protein tyrosine kinase activity"/>
    <property type="evidence" value="ECO:0007669"/>
    <property type="project" value="TreeGrafter"/>
</dbReference>
<accession>H5TF45</accession>
<keyword evidence="2" id="KW-0812">Transmembrane</keyword>
<dbReference type="GO" id="GO:0005886">
    <property type="term" value="C:plasma membrane"/>
    <property type="evidence" value="ECO:0007669"/>
    <property type="project" value="TreeGrafter"/>
</dbReference>
<reference evidence="3 4" key="1">
    <citation type="journal article" date="2012" name="J. Bacteriol.">
        <title>Genome sequence of proteorhodopsin-containing sea ice bacterium Glaciecola punicea ACAM 611T.</title>
        <authorList>
            <person name="Qin Q.-L."/>
            <person name="Xie B.-B."/>
            <person name="Shu Y.-L."/>
            <person name="Rong J.-C."/>
            <person name="Zhao D.-L."/>
            <person name="Zhang X.-Y."/>
            <person name="Chen X.-L."/>
            <person name="Zhou B.-C."/>
            <person name="Zhanga Y.-Z."/>
        </authorList>
    </citation>
    <scope>NUCLEOTIDE SEQUENCE [LARGE SCALE GENOMIC DNA]</scope>
    <source>
        <strain evidence="3 4">ACAM 611</strain>
    </source>
</reference>
<feature type="coiled-coil region" evidence="1">
    <location>
        <begin position="209"/>
        <end position="236"/>
    </location>
</feature>
<dbReference type="Proteomes" id="UP000053586">
    <property type="component" value="Unassembled WGS sequence"/>
</dbReference>